<organism evidence="2 3">
    <name type="scientific">Prevotella pallens ATCC 700821</name>
    <dbReference type="NCBI Taxonomy" id="997353"/>
    <lineage>
        <taxon>Bacteria</taxon>
        <taxon>Pseudomonadati</taxon>
        <taxon>Bacteroidota</taxon>
        <taxon>Bacteroidia</taxon>
        <taxon>Bacteroidales</taxon>
        <taxon>Prevotellaceae</taxon>
        <taxon>Prevotella</taxon>
    </lineage>
</organism>
<name>F9DM44_9BACT</name>
<feature type="domain" description="Peptidase C39" evidence="1">
    <location>
        <begin position="9"/>
        <end position="128"/>
    </location>
</feature>
<dbReference type="STRING" id="997353.HMPREF9144_2736"/>
<dbReference type="InterPro" id="IPR005074">
    <property type="entry name" value="Peptidase_C39"/>
</dbReference>
<dbReference type="Pfam" id="PF03412">
    <property type="entry name" value="Peptidase_C39"/>
    <property type="match status" value="1"/>
</dbReference>
<dbReference type="GO" id="GO:0006508">
    <property type="term" value="P:proteolysis"/>
    <property type="evidence" value="ECO:0007669"/>
    <property type="project" value="InterPro"/>
</dbReference>
<proteinExistence type="predicted"/>
<dbReference type="GO" id="GO:0008233">
    <property type="term" value="F:peptidase activity"/>
    <property type="evidence" value="ECO:0007669"/>
    <property type="project" value="InterPro"/>
</dbReference>
<evidence type="ECO:0000313" key="3">
    <source>
        <dbReference type="Proteomes" id="UP000004123"/>
    </source>
</evidence>
<dbReference type="CDD" id="cd02418">
    <property type="entry name" value="Peptidase_C39B"/>
    <property type="match status" value="1"/>
</dbReference>
<comment type="caution">
    <text evidence="2">The sequence shown here is derived from an EMBL/GenBank/DDBJ whole genome shotgun (WGS) entry which is preliminary data.</text>
</comment>
<accession>F9DM44</accession>
<dbReference type="eggNOG" id="COG2274">
    <property type="taxonomic scope" value="Bacteria"/>
</dbReference>
<gene>
    <name evidence="2" type="ORF">HMPREF9144_2736</name>
</gene>
<dbReference type="HOGENOM" id="CLU_000604_37_2_10"/>
<dbReference type="GO" id="GO:0005524">
    <property type="term" value="F:ATP binding"/>
    <property type="evidence" value="ECO:0007669"/>
    <property type="project" value="InterPro"/>
</dbReference>
<dbReference type="PROSITE" id="PS50990">
    <property type="entry name" value="PEPTIDASE_C39"/>
    <property type="match status" value="1"/>
</dbReference>
<dbReference type="MEROPS" id="C39.004"/>
<sequence length="177" mass="20537">MSSFRAYKQKDSMQCGIACIQMVCCYFGRKYSTEFISQYCHSTTEGVSLLSISETVKEIGIKTISGRVETNQLVRVILPCILHWNQNHFVVLYKVKKNRFYIADPAKGLVKYNLEEFKKHWVSTQSGGEEKGIAMFLEPTPAFYEKKPDEQPTEERSFNMQVLCKQNIYENCRDKES</sequence>
<reference evidence="2 3" key="1">
    <citation type="submission" date="2011-04" db="EMBL/GenBank/DDBJ databases">
        <authorList>
            <person name="Muzny D."/>
            <person name="Qin X."/>
            <person name="Deng J."/>
            <person name="Jiang H."/>
            <person name="Liu Y."/>
            <person name="Qu J."/>
            <person name="Song X.-Z."/>
            <person name="Zhang L."/>
            <person name="Thornton R."/>
            <person name="Coyle M."/>
            <person name="Francisco L."/>
            <person name="Jackson L."/>
            <person name="Javaid M."/>
            <person name="Korchina V."/>
            <person name="Kovar C."/>
            <person name="Mata R."/>
            <person name="Mathew T."/>
            <person name="Ngo R."/>
            <person name="Nguyen L."/>
            <person name="Nguyen N."/>
            <person name="Okwuonu G."/>
            <person name="Ongeri F."/>
            <person name="Pham C."/>
            <person name="Simmons D."/>
            <person name="Wilczek-Boney K."/>
            <person name="Hale W."/>
            <person name="Jakkamsetti A."/>
            <person name="Pham P."/>
            <person name="Ruth R."/>
            <person name="San Lucas F."/>
            <person name="Warren J."/>
            <person name="Zhang J."/>
            <person name="Zhao Z."/>
            <person name="Zhou C."/>
            <person name="Zhu D."/>
            <person name="Lee S."/>
            <person name="Bess C."/>
            <person name="Blankenburg K."/>
            <person name="Forbes L."/>
            <person name="Fu Q."/>
            <person name="Gubbala S."/>
            <person name="Hirani K."/>
            <person name="Jayaseelan J.C."/>
            <person name="Lara F."/>
            <person name="Munidasa M."/>
            <person name="Palculict T."/>
            <person name="Patil S."/>
            <person name="Pu L.-L."/>
            <person name="Saada N."/>
            <person name="Tang L."/>
            <person name="Weissenberger G."/>
            <person name="Zhu Y."/>
            <person name="Hemphill L."/>
            <person name="Shang Y."/>
            <person name="Youmans B."/>
            <person name="Ayvaz T."/>
            <person name="Ross M."/>
            <person name="Santibanez J."/>
            <person name="Aqrawi P."/>
            <person name="Gross S."/>
            <person name="Joshi V."/>
            <person name="Fowler G."/>
            <person name="Nazareth L."/>
            <person name="Reid J."/>
            <person name="Worley K."/>
            <person name="Petrosino J."/>
            <person name="Highlander S."/>
            <person name="Gibbs R."/>
        </authorList>
    </citation>
    <scope>NUCLEOTIDE SEQUENCE [LARGE SCALE GENOMIC DNA]</scope>
    <source>
        <strain evidence="2 3">ATCC 700821</strain>
    </source>
</reference>
<dbReference type="Proteomes" id="UP000004123">
    <property type="component" value="Unassembled WGS sequence"/>
</dbReference>
<dbReference type="RefSeq" id="WP_006046414.1">
    <property type="nucleotide sequence ID" value="NZ_GL982514.1"/>
</dbReference>
<protein>
    <submittedName>
        <fullName evidence="2">ABC superfamily ATP binding cassette transporter</fullName>
    </submittedName>
</protein>
<dbReference type="AlphaFoldDB" id="F9DM44"/>
<evidence type="ECO:0000259" key="1">
    <source>
        <dbReference type="PROSITE" id="PS50990"/>
    </source>
</evidence>
<dbReference type="GO" id="GO:0016020">
    <property type="term" value="C:membrane"/>
    <property type="evidence" value="ECO:0007669"/>
    <property type="project" value="InterPro"/>
</dbReference>
<dbReference type="Gene3D" id="3.90.70.10">
    <property type="entry name" value="Cysteine proteinases"/>
    <property type="match status" value="1"/>
</dbReference>
<evidence type="ECO:0000313" key="2">
    <source>
        <dbReference type="EMBL" id="EGQ12528.1"/>
    </source>
</evidence>
<dbReference type="EMBL" id="AFPY01000129">
    <property type="protein sequence ID" value="EGQ12528.1"/>
    <property type="molecule type" value="Genomic_DNA"/>
</dbReference>